<keyword evidence="6" id="KW-0865">Zymogen</keyword>
<dbReference type="GO" id="GO:0008234">
    <property type="term" value="F:cysteine-type peptidase activity"/>
    <property type="evidence" value="ECO:0007669"/>
    <property type="project" value="UniProtKB-KW"/>
</dbReference>
<evidence type="ECO:0000259" key="10">
    <source>
        <dbReference type="SMART" id="SM00645"/>
    </source>
</evidence>
<feature type="domain" description="Peptidase C1A papain C-terminal" evidence="10">
    <location>
        <begin position="117"/>
        <end position="367"/>
    </location>
</feature>
<dbReference type="PANTHER" id="PTHR12411">
    <property type="entry name" value="CYSTEINE PROTEASE FAMILY C1-RELATED"/>
    <property type="match status" value="1"/>
</dbReference>
<dbReference type="Pfam" id="PF00112">
    <property type="entry name" value="Peptidase_C1"/>
    <property type="match status" value="1"/>
</dbReference>
<evidence type="ECO:0000256" key="4">
    <source>
        <dbReference type="ARBA" id="ARBA00022801"/>
    </source>
</evidence>
<dbReference type="AlphaFoldDB" id="A0AAD5QT35"/>
<protein>
    <recommendedName>
        <fullName evidence="10">Peptidase C1A papain C-terminal domain-containing protein</fullName>
    </recommendedName>
</protein>
<gene>
    <name evidence="11" type="ORF">KIN20_023658</name>
</gene>
<dbReference type="InterPro" id="IPR025661">
    <property type="entry name" value="Pept_asp_AS"/>
</dbReference>
<keyword evidence="4" id="KW-0378">Hydrolase</keyword>
<evidence type="ECO:0000256" key="2">
    <source>
        <dbReference type="ARBA" id="ARBA00022670"/>
    </source>
</evidence>
<comment type="similarity">
    <text evidence="1">Belongs to the peptidase C1 family.</text>
</comment>
<evidence type="ECO:0000313" key="12">
    <source>
        <dbReference type="Proteomes" id="UP001196413"/>
    </source>
</evidence>
<keyword evidence="5" id="KW-0788">Thiol protease</keyword>
<dbReference type="SUPFAM" id="SSF54001">
    <property type="entry name" value="Cysteine proteinases"/>
    <property type="match status" value="1"/>
</dbReference>
<keyword evidence="2" id="KW-0645">Protease</keyword>
<organism evidence="11 12">
    <name type="scientific">Parelaphostrongylus tenuis</name>
    <name type="common">Meningeal worm</name>
    <dbReference type="NCBI Taxonomy" id="148309"/>
    <lineage>
        <taxon>Eukaryota</taxon>
        <taxon>Metazoa</taxon>
        <taxon>Ecdysozoa</taxon>
        <taxon>Nematoda</taxon>
        <taxon>Chromadorea</taxon>
        <taxon>Rhabditida</taxon>
        <taxon>Rhabditina</taxon>
        <taxon>Rhabditomorpha</taxon>
        <taxon>Strongyloidea</taxon>
        <taxon>Metastrongylidae</taxon>
        <taxon>Parelaphostrongylus</taxon>
    </lineage>
</organism>
<dbReference type="Gene3D" id="3.90.70.10">
    <property type="entry name" value="Cysteine proteinases"/>
    <property type="match status" value="1"/>
</dbReference>
<sequence length="369" mass="41592">MTLAAAAMLRLDPRYGRLSRSKRTNGIYAEVRTITERGPFKYRVSKKVLREAEQLSGSDLVNYINKAQKLFTAKLSPRFANLPRDIKRRLMGSKYVALPAKHRVNEKTHNDIDNSTIPKSFDARTNWPKCASLRTVSDQSACGSGWAVAAVGAIMDRICIASEGKQQVILSADDILSCCTECGYGCEGGDTYKAWYYWVTNGIVTGSNYTTKSGCKPYPYPPCEHYIDAGRYKKCSKELYPTNICEHKCQDNYTISYDDDKHYGKYAYDLVGDVPFFQQEIMNYGPVEVIFDVYEDFAHYSSGIYKHMAGEYVGVHAVKMLGWGTENGVDYWICANSWNSDWGENGFFRILRGENECGIESNVVAGKPK</sequence>
<accession>A0AAD5QT35</accession>
<dbReference type="InterPro" id="IPR000668">
    <property type="entry name" value="Peptidase_C1A_C"/>
</dbReference>
<dbReference type="InterPro" id="IPR013128">
    <property type="entry name" value="Peptidase_C1A"/>
</dbReference>
<dbReference type="FunFam" id="3.90.70.10:FF:000031">
    <property type="entry name" value="Cathepsin B"/>
    <property type="match status" value="1"/>
</dbReference>
<comment type="function">
    <text evidence="9">Expression of the protease correlates with blood-feeding and suggests a role for the protease in blood digestion.</text>
</comment>
<name>A0AAD5QT35_PARTN</name>
<evidence type="ECO:0000256" key="8">
    <source>
        <dbReference type="ARBA" id="ARBA00023180"/>
    </source>
</evidence>
<evidence type="ECO:0000256" key="5">
    <source>
        <dbReference type="ARBA" id="ARBA00022807"/>
    </source>
</evidence>
<evidence type="ECO:0000256" key="6">
    <source>
        <dbReference type="ARBA" id="ARBA00023145"/>
    </source>
</evidence>
<keyword evidence="12" id="KW-1185">Reference proteome</keyword>
<dbReference type="CDD" id="cd02620">
    <property type="entry name" value="Peptidase_C1A_CathepsinB"/>
    <property type="match status" value="1"/>
</dbReference>
<dbReference type="Proteomes" id="UP001196413">
    <property type="component" value="Unassembled WGS sequence"/>
</dbReference>
<dbReference type="GO" id="GO:0006508">
    <property type="term" value="P:proteolysis"/>
    <property type="evidence" value="ECO:0007669"/>
    <property type="project" value="UniProtKB-KW"/>
</dbReference>
<dbReference type="PRINTS" id="PR00705">
    <property type="entry name" value="PAPAIN"/>
</dbReference>
<evidence type="ECO:0000256" key="1">
    <source>
        <dbReference type="ARBA" id="ARBA00008455"/>
    </source>
</evidence>
<proteinExistence type="inferred from homology"/>
<dbReference type="InterPro" id="IPR038765">
    <property type="entry name" value="Papain-like_cys_pep_sf"/>
</dbReference>
<evidence type="ECO:0000256" key="9">
    <source>
        <dbReference type="ARBA" id="ARBA00057399"/>
    </source>
</evidence>
<keyword evidence="3" id="KW-0732">Signal</keyword>
<dbReference type="EMBL" id="JAHQIW010004795">
    <property type="protein sequence ID" value="KAJ1363733.1"/>
    <property type="molecule type" value="Genomic_DNA"/>
</dbReference>
<dbReference type="SMART" id="SM00645">
    <property type="entry name" value="Pept_C1"/>
    <property type="match status" value="1"/>
</dbReference>
<evidence type="ECO:0000313" key="11">
    <source>
        <dbReference type="EMBL" id="KAJ1363733.1"/>
    </source>
</evidence>
<keyword evidence="7" id="KW-1015">Disulfide bond</keyword>
<keyword evidence="8" id="KW-0325">Glycoprotein</keyword>
<comment type="caution">
    <text evidence="11">The sequence shown here is derived from an EMBL/GenBank/DDBJ whole genome shotgun (WGS) entry which is preliminary data.</text>
</comment>
<dbReference type="PROSITE" id="PS00640">
    <property type="entry name" value="THIOL_PROTEASE_ASN"/>
    <property type="match status" value="1"/>
</dbReference>
<evidence type="ECO:0000256" key="7">
    <source>
        <dbReference type="ARBA" id="ARBA00023157"/>
    </source>
</evidence>
<reference evidence="11" key="1">
    <citation type="submission" date="2021-06" db="EMBL/GenBank/DDBJ databases">
        <title>Parelaphostrongylus tenuis whole genome reference sequence.</title>
        <authorList>
            <person name="Garwood T.J."/>
            <person name="Larsen P.A."/>
            <person name="Fountain-Jones N.M."/>
            <person name="Garbe J.R."/>
            <person name="Macchietto M.G."/>
            <person name="Kania S.A."/>
            <person name="Gerhold R.W."/>
            <person name="Richards J.E."/>
            <person name="Wolf T.M."/>
        </authorList>
    </citation>
    <scope>NUCLEOTIDE SEQUENCE</scope>
    <source>
        <strain evidence="11">MNPRO001-30</strain>
        <tissue evidence="11">Meninges</tissue>
    </source>
</reference>
<evidence type="ECO:0000256" key="3">
    <source>
        <dbReference type="ARBA" id="ARBA00022729"/>
    </source>
</evidence>